<evidence type="ECO:0000256" key="4">
    <source>
        <dbReference type="ARBA" id="ARBA00011738"/>
    </source>
</evidence>
<dbReference type="InterPro" id="IPR015421">
    <property type="entry name" value="PyrdxlP-dep_Trfase_major"/>
</dbReference>
<dbReference type="PROSITE" id="PS00599">
    <property type="entry name" value="AA_TRANSFER_CLASS_2"/>
    <property type="match status" value="1"/>
</dbReference>
<comment type="pathway">
    <text evidence="2">Cofactor biosynthesis; biotin biosynthesis.</text>
</comment>
<dbReference type="PANTHER" id="PTHR13693">
    <property type="entry name" value="CLASS II AMINOTRANSFERASE/8-AMINO-7-OXONONANOATE SYNTHASE"/>
    <property type="match status" value="1"/>
</dbReference>
<evidence type="ECO:0000256" key="1">
    <source>
        <dbReference type="ARBA" id="ARBA00001933"/>
    </source>
</evidence>
<comment type="catalytic activity">
    <reaction evidence="11">
        <text>6-carboxyhexanoyl-[ACP] + L-alanine + H(+) = (8S)-8-amino-7-oxononanoate + holo-[ACP] + CO2</text>
        <dbReference type="Rhea" id="RHEA:42288"/>
        <dbReference type="Rhea" id="RHEA-COMP:9685"/>
        <dbReference type="Rhea" id="RHEA-COMP:9955"/>
        <dbReference type="ChEBI" id="CHEBI:15378"/>
        <dbReference type="ChEBI" id="CHEBI:16526"/>
        <dbReference type="ChEBI" id="CHEBI:57972"/>
        <dbReference type="ChEBI" id="CHEBI:64479"/>
        <dbReference type="ChEBI" id="CHEBI:78846"/>
        <dbReference type="ChEBI" id="CHEBI:149468"/>
        <dbReference type="EC" id="2.3.1.47"/>
    </reaction>
</comment>
<evidence type="ECO:0000256" key="3">
    <source>
        <dbReference type="ARBA" id="ARBA00010008"/>
    </source>
</evidence>
<dbReference type="InterPro" id="IPR004839">
    <property type="entry name" value="Aminotransferase_I/II_large"/>
</dbReference>
<keyword evidence="16" id="KW-1185">Reference proteome</keyword>
<evidence type="ECO:0000256" key="6">
    <source>
        <dbReference type="ARBA" id="ARBA00022679"/>
    </source>
</evidence>
<dbReference type="Gene3D" id="3.90.1150.10">
    <property type="entry name" value="Aspartate Aminotransferase, domain 1"/>
    <property type="match status" value="1"/>
</dbReference>
<comment type="cofactor">
    <cofactor evidence="1 12">
        <name>pyridoxal 5'-phosphate</name>
        <dbReference type="ChEBI" id="CHEBI:597326"/>
    </cofactor>
</comment>
<evidence type="ECO:0000256" key="5">
    <source>
        <dbReference type="ARBA" id="ARBA00013187"/>
    </source>
</evidence>
<dbReference type="Proteomes" id="UP000238218">
    <property type="component" value="Unassembled WGS sequence"/>
</dbReference>
<evidence type="ECO:0000256" key="2">
    <source>
        <dbReference type="ARBA" id="ARBA00004746"/>
    </source>
</evidence>
<dbReference type="InterPro" id="IPR015422">
    <property type="entry name" value="PyrdxlP-dep_Trfase_small"/>
</dbReference>
<dbReference type="InterPro" id="IPR050087">
    <property type="entry name" value="AON_synthase_class-II"/>
</dbReference>
<evidence type="ECO:0000256" key="7">
    <source>
        <dbReference type="ARBA" id="ARBA00022756"/>
    </source>
</evidence>
<reference evidence="15 16" key="1">
    <citation type="submission" date="2018-03" db="EMBL/GenBank/DDBJ databases">
        <title>The ancient ancestry and fast evolution of plastids.</title>
        <authorList>
            <person name="Moore K.R."/>
            <person name="Magnabosco C."/>
            <person name="Momper L."/>
            <person name="Gold D.A."/>
            <person name="Bosak T."/>
            <person name="Fournier G.P."/>
        </authorList>
    </citation>
    <scope>NUCLEOTIDE SEQUENCE [LARGE SCALE GENOMIC DNA]</scope>
    <source>
        <strain evidence="15 16">CCALA 015</strain>
    </source>
</reference>
<keyword evidence="6" id="KW-0808">Transferase</keyword>
<dbReference type="EMBL" id="PVWP01000003">
    <property type="protein sequence ID" value="PSB38383.1"/>
    <property type="molecule type" value="Genomic_DNA"/>
</dbReference>
<evidence type="ECO:0000313" key="16">
    <source>
        <dbReference type="Proteomes" id="UP000238218"/>
    </source>
</evidence>
<evidence type="ECO:0000259" key="14">
    <source>
        <dbReference type="Pfam" id="PF00155"/>
    </source>
</evidence>
<dbReference type="InterPro" id="IPR001917">
    <property type="entry name" value="Aminotrans_II_pyridoxalP_BS"/>
</dbReference>
<comment type="caution">
    <text evidence="15">The sequence shown here is derived from an EMBL/GenBank/DDBJ whole genome shotgun (WGS) entry which is preliminary data.</text>
</comment>
<name>A0ABX5F9G7_9CHRO</name>
<feature type="region of interest" description="Disordered" evidence="13">
    <location>
        <begin position="12"/>
        <end position="32"/>
    </location>
</feature>
<protein>
    <recommendedName>
        <fullName evidence="5">8-amino-7-oxononanoate synthase</fullName>
        <ecNumber evidence="5">2.3.1.47</ecNumber>
    </recommendedName>
    <alternativeName>
        <fullName evidence="9">7-keto-8-amino-pelargonic acid synthase</fullName>
    </alternativeName>
    <alternativeName>
        <fullName evidence="10">8-amino-7-ketopelargonate synthase</fullName>
    </alternativeName>
</protein>
<dbReference type="SUPFAM" id="SSF53383">
    <property type="entry name" value="PLP-dependent transferases"/>
    <property type="match status" value="1"/>
</dbReference>
<evidence type="ECO:0000256" key="11">
    <source>
        <dbReference type="ARBA" id="ARBA00047715"/>
    </source>
</evidence>
<dbReference type="PANTHER" id="PTHR13693:SF100">
    <property type="entry name" value="8-AMINO-7-OXONONANOATE SYNTHASE"/>
    <property type="match status" value="1"/>
</dbReference>
<comment type="similarity">
    <text evidence="3">Belongs to the class-II pyridoxal-phosphate-dependent aminotransferase family. BioF subfamily.</text>
</comment>
<evidence type="ECO:0000256" key="9">
    <source>
        <dbReference type="ARBA" id="ARBA00032610"/>
    </source>
</evidence>
<dbReference type="Pfam" id="PF00155">
    <property type="entry name" value="Aminotran_1_2"/>
    <property type="match status" value="1"/>
</dbReference>
<evidence type="ECO:0000313" key="15">
    <source>
        <dbReference type="EMBL" id="PSB38383.1"/>
    </source>
</evidence>
<organism evidence="15 16">
    <name type="scientific">Aphanothece cf. minutissima CCALA 015</name>
    <dbReference type="NCBI Taxonomy" id="2107695"/>
    <lineage>
        <taxon>Bacteria</taxon>
        <taxon>Bacillati</taxon>
        <taxon>Cyanobacteriota</taxon>
        <taxon>Cyanophyceae</taxon>
        <taxon>Oscillatoriophycideae</taxon>
        <taxon>Chroococcales</taxon>
        <taxon>Aphanothecaceae</taxon>
        <taxon>Aphanothece</taxon>
    </lineage>
</organism>
<dbReference type="InterPro" id="IPR015424">
    <property type="entry name" value="PyrdxlP-dep_Trfase"/>
</dbReference>
<evidence type="ECO:0000256" key="10">
    <source>
        <dbReference type="ARBA" id="ARBA00033381"/>
    </source>
</evidence>
<dbReference type="Gene3D" id="3.40.640.10">
    <property type="entry name" value="Type I PLP-dependent aspartate aminotransferase-like (Major domain)"/>
    <property type="match status" value="1"/>
</dbReference>
<evidence type="ECO:0000256" key="12">
    <source>
        <dbReference type="RuleBase" id="RU003693"/>
    </source>
</evidence>
<feature type="domain" description="Aminotransferase class I/classII large" evidence="14">
    <location>
        <begin position="74"/>
        <end position="414"/>
    </location>
</feature>
<proteinExistence type="inferred from homology"/>
<gene>
    <name evidence="15" type="ORF">C7B81_05495</name>
</gene>
<accession>A0ABX5F9G7</accession>
<keyword evidence="7" id="KW-0093">Biotin biosynthesis</keyword>
<comment type="subunit">
    <text evidence="4">Homodimer.</text>
</comment>
<dbReference type="EC" id="2.3.1.47" evidence="5"/>
<evidence type="ECO:0000256" key="13">
    <source>
        <dbReference type="SAM" id="MobiDB-lite"/>
    </source>
</evidence>
<evidence type="ECO:0000256" key="8">
    <source>
        <dbReference type="ARBA" id="ARBA00022898"/>
    </source>
</evidence>
<sequence length="427" mass="44113">MPDCPCHWFRASLIPPPPTTEAGDPTAPQPPWRRQLRDALAALPAVRSRALRTLEPAAAAASLKPAPPGEALPLLDLASNDYLGLSRHPAVLAAAAAELAASGLGAGASRLVTGTRPIHQQLEAALAAWLGRERVLLFPSGFQANLAAVASLADRHTLVLADRLIHHSLLVGVRASGARLQRFAHNDPADLERRLLAARRERPDGRLLVLCESLYSMEGTSAPVAALAGLCLRHDAPLLVDEAHALGVLGPGGRGLARGIASVAIVSGTFGKAFGSGGAFLACDALVGDWLLQSSGAFRYTTALAPPLAAGALAALVHLEAAPAVGPELAERAARWRDAIEAAGWPRPPGVGPILALLLGADAEALAAQQRLEAAGLLTVAIRPPTVPEGTARLRLVLRQDLPTGSLDRLLAALGPGPLAPRHALAP</sequence>
<keyword evidence="8 12" id="KW-0663">Pyridoxal phosphate</keyword>